<feature type="transmembrane region" description="Helical" evidence="2">
    <location>
        <begin position="169"/>
        <end position="189"/>
    </location>
</feature>
<feature type="transmembrane region" description="Helical" evidence="2">
    <location>
        <begin position="134"/>
        <end position="157"/>
    </location>
</feature>
<feature type="transmembrane region" description="Helical" evidence="2">
    <location>
        <begin position="66"/>
        <end position="84"/>
    </location>
</feature>
<dbReference type="Proteomes" id="UP000193986">
    <property type="component" value="Unassembled WGS sequence"/>
</dbReference>
<feature type="transmembrane region" description="Helical" evidence="2">
    <location>
        <begin position="96"/>
        <end position="114"/>
    </location>
</feature>
<organism evidence="3 4">
    <name type="scientific">Naematelia encephala</name>
    <dbReference type="NCBI Taxonomy" id="71784"/>
    <lineage>
        <taxon>Eukaryota</taxon>
        <taxon>Fungi</taxon>
        <taxon>Dikarya</taxon>
        <taxon>Basidiomycota</taxon>
        <taxon>Agaricomycotina</taxon>
        <taxon>Tremellomycetes</taxon>
        <taxon>Tremellales</taxon>
        <taxon>Naemateliaceae</taxon>
        <taxon>Naematelia</taxon>
    </lineage>
</organism>
<dbReference type="InParanoid" id="A0A1Y2BGL9"/>
<name>A0A1Y2BGL9_9TREE</name>
<proteinExistence type="predicted"/>
<dbReference type="InterPro" id="IPR029063">
    <property type="entry name" value="SAM-dependent_MTases_sf"/>
</dbReference>
<evidence type="ECO:0000256" key="2">
    <source>
        <dbReference type="SAM" id="Phobius"/>
    </source>
</evidence>
<evidence type="ECO:0008006" key="5">
    <source>
        <dbReference type="Google" id="ProtNLM"/>
    </source>
</evidence>
<dbReference type="OrthoDB" id="2016285at2759"/>
<keyword evidence="2" id="KW-0472">Membrane</keyword>
<dbReference type="SUPFAM" id="SSF53335">
    <property type="entry name" value="S-adenosyl-L-methionine-dependent methyltransferases"/>
    <property type="match status" value="1"/>
</dbReference>
<dbReference type="EMBL" id="MCFC01000004">
    <property type="protein sequence ID" value="ORY33952.1"/>
    <property type="molecule type" value="Genomic_DNA"/>
</dbReference>
<dbReference type="AlphaFoldDB" id="A0A1Y2BGL9"/>
<comment type="caution">
    <text evidence="3">The sequence shown here is derived from an EMBL/GenBank/DDBJ whole genome shotgun (WGS) entry which is preliminary data.</text>
</comment>
<sequence length="659" mass="72694">MSRSPTEQLTPQQGRSNPRTTGQTVVRIASLYIVPALLAVPISLVLNLTTHLLIPLYNTLPLTLHITSLYVILTLVPATLYWYATHAQGARSTASARAALIIAALGADLVVVSGRNVGSLTGSFFGPERGATAARVILGLPVVGGGLGFALICFDHIWPVRAATTNSGILLSFFSVVIRAVGYLFHVYYCERIWSWFLSSGSSILVWKPENTILFLSLLITISSFFIRLSSSSTPFSHMVHSTLSRSLRLSPAGSNRLSSLTSYLPHQVYPLLLLLRLPIIILAVRQQIFLRPLPPYFTPSGQLRILSSERSISGQVVVADNLRDGYRFLRCDHSLLGGRWVREVSTRFGSRTEMGDSIFATFVIQEVGVLAQRSDTNESLERTMSLTTELQVLPEEEEDETDETGPPDRALVIGLGIGVAASAFTGRGIDIDIVELDPAVYSAAVSYFNLSVSSTSSATFMDGAAYIQQVANLSRGGEWEGQKWSYAIQDCFTGGSVPGEMFTREFWTDLSELIEVDGIVAINLAGVRNSKATRAALVTILSVFSQCRAFGDVAEAHRGDDELVNLVVFCTMTHSLILSFREPTTPDFQRSPLRSHVYTSFLSRETQLDEIIKPEDWNDQEMLLKRGEAKMDAWQREASISTWYAMQQLLSKEMWLAW</sequence>
<dbReference type="STRING" id="71784.A0A1Y2BGL9"/>
<evidence type="ECO:0000313" key="4">
    <source>
        <dbReference type="Proteomes" id="UP000193986"/>
    </source>
</evidence>
<evidence type="ECO:0000313" key="3">
    <source>
        <dbReference type="EMBL" id="ORY33952.1"/>
    </source>
</evidence>
<keyword evidence="2" id="KW-0812">Transmembrane</keyword>
<reference evidence="3 4" key="1">
    <citation type="submission" date="2016-07" db="EMBL/GenBank/DDBJ databases">
        <title>Pervasive Adenine N6-methylation of Active Genes in Fungi.</title>
        <authorList>
            <consortium name="DOE Joint Genome Institute"/>
            <person name="Mondo S.J."/>
            <person name="Dannebaum R.O."/>
            <person name="Kuo R.C."/>
            <person name="Labutti K."/>
            <person name="Haridas S."/>
            <person name="Kuo A."/>
            <person name="Salamov A."/>
            <person name="Ahrendt S.R."/>
            <person name="Lipzen A."/>
            <person name="Sullivan W."/>
            <person name="Andreopoulos W.B."/>
            <person name="Clum A."/>
            <person name="Lindquist E."/>
            <person name="Daum C."/>
            <person name="Ramamoorthy G.K."/>
            <person name="Gryganskyi A."/>
            <person name="Culley D."/>
            <person name="Magnuson J.K."/>
            <person name="James T.Y."/>
            <person name="O'Malley M.A."/>
            <person name="Stajich J.E."/>
            <person name="Spatafora J.W."/>
            <person name="Visel A."/>
            <person name="Grigoriev I.V."/>
        </authorList>
    </citation>
    <scope>NUCLEOTIDE SEQUENCE [LARGE SCALE GENOMIC DNA]</scope>
    <source>
        <strain evidence="3 4">68-887.2</strain>
    </source>
</reference>
<accession>A0A1Y2BGL9</accession>
<protein>
    <recommendedName>
        <fullName evidence="5">S-adenosyl-L-methionine-dependent methyltransferase</fullName>
    </recommendedName>
</protein>
<dbReference type="Gene3D" id="3.40.50.150">
    <property type="entry name" value="Vaccinia Virus protein VP39"/>
    <property type="match status" value="1"/>
</dbReference>
<keyword evidence="2" id="KW-1133">Transmembrane helix</keyword>
<keyword evidence="4" id="KW-1185">Reference proteome</keyword>
<evidence type="ECO:0000256" key="1">
    <source>
        <dbReference type="SAM" id="MobiDB-lite"/>
    </source>
</evidence>
<gene>
    <name evidence="3" type="ORF">BCR39DRAFT_592578</name>
</gene>
<feature type="transmembrane region" description="Helical" evidence="2">
    <location>
        <begin position="25"/>
        <end position="46"/>
    </location>
</feature>
<feature type="region of interest" description="Disordered" evidence="1">
    <location>
        <begin position="1"/>
        <end position="21"/>
    </location>
</feature>